<dbReference type="AlphaFoldDB" id="A0AAD5UI52"/>
<feature type="domain" description="DUF1330" evidence="1">
    <location>
        <begin position="34"/>
        <end position="109"/>
    </location>
</feature>
<dbReference type="InterPro" id="IPR010753">
    <property type="entry name" value="DUF1330"/>
</dbReference>
<keyword evidence="3" id="KW-1185">Reference proteome</keyword>
<evidence type="ECO:0000313" key="3">
    <source>
        <dbReference type="Proteomes" id="UP001210925"/>
    </source>
</evidence>
<evidence type="ECO:0000259" key="1">
    <source>
        <dbReference type="Pfam" id="PF07045"/>
    </source>
</evidence>
<reference evidence="2" key="1">
    <citation type="submission" date="2020-05" db="EMBL/GenBank/DDBJ databases">
        <title>Phylogenomic resolution of chytrid fungi.</title>
        <authorList>
            <person name="Stajich J.E."/>
            <person name="Amses K."/>
            <person name="Simmons R."/>
            <person name="Seto K."/>
            <person name="Myers J."/>
            <person name="Bonds A."/>
            <person name="Quandt C.A."/>
            <person name="Barry K."/>
            <person name="Liu P."/>
            <person name="Grigoriev I."/>
            <person name="Longcore J.E."/>
            <person name="James T.Y."/>
        </authorList>
    </citation>
    <scope>NUCLEOTIDE SEQUENCE</scope>
    <source>
        <strain evidence="2">PLAUS21</strain>
    </source>
</reference>
<dbReference type="Pfam" id="PF07045">
    <property type="entry name" value="DUF1330"/>
    <property type="match status" value="2"/>
</dbReference>
<dbReference type="SUPFAM" id="SSF54909">
    <property type="entry name" value="Dimeric alpha+beta barrel"/>
    <property type="match status" value="2"/>
</dbReference>
<sequence length="234" mass="26527">MKFLSSTYTGPIHQVNLVKFKKQTKDGRSGELVYKEYMKRTIELVEKVGGKMIWIGTPMKEGPLVGTDIWDRILIAEYPSKEVFIKMAASPDYKSFSHLREEALEMAIVPTRDQVLKFLASPYKGTVHQVNLLKFKDRTVSGVTGEESYKKYGEKVGKLVQKVGGRIIWVGIPMKEGPLVGTDLWDRMLIVEYPNKEAFVTMSSSAEYKEIAHLREDSLEIAQLIPTVPLLSKL</sequence>
<gene>
    <name evidence="2" type="ORF">HK103_003998</name>
</gene>
<dbReference type="Proteomes" id="UP001210925">
    <property type="component" value="Unassembled WGS sequence"/>
</dbReference>
<proteinExistence type="predicted"/>
<accession>A0AAD5UI52</accession>
<comment type="caution">
    <text evidence="2">The sequence shown here is derived from an EMBL/GenBank/DDBJ whole genome shotgun (WGS) entry which is preliminary data.</text>
</comment>
<name>A0AAD5UI52_9FUNG</name>
<organism evidence="2 3">
    <name type="scientific">Boothiomyces macroporosus</name>
    <dbReference type="NCBI Taxonomy" id="261099"/>
    <lineage>
        <taxon>Eukaryota</taxon>
        <taxon>Fungi</taxon>
        <taxon>Fungi incertae sedis</taxon>
        <taxon>Chytridiomycota</taxon>
        <taxon>Chytridiomycota incertae sedis</taxon>
        <taxon>Chytridiomycetes</taxon>
        <taxon>Rhizophydiales</taxon>
        <taxon>Terramycetaceae</taxon>
        <taxon>Boothiomyces</taxon>
    </lineage>
</organism>
<dbReference type="PANTHER" id="PTHR40257">
    <property type="match status" value="1"/>
</dbReference>
<evidence type="ECO:0000313" key="2">
    <source>
        <dbReference type="EMBL" id="KAJ3258180.1"/>
    </source>
</evidence>
<dbReference type="EMBL" id="JADGKB010000030">
    <property type="protein sequence ID" value="KAJ3258180.1"/>
    <property type="molecule type" value="Genomic_DNA"/>
</dbReference>
<dbReference type="InterPro" id="IPR011008">
    <property type="entry name" value="Dimeric_a/b-barrel"/>
</dbReference>
<dbReference type="PANTHER" id="PTHR40257:SF1">
    <property type="entry name" value="DUF1330 DOMAIN-CONTAINING PROTEIN"/>
    <property type="match status" value="1"/>
</dbReference>
<dbReference type="Gene3D" id="3.30.70.100">
    <property type="match status" value="2"/>
</dbReference>
<feature type="domain" description="DUF1330" evidence="1">
    <location>
        <begin position="143"/>
        <end position="220"/>
    </location>
</feature>
<protein>
    <recommendedName>
        <fullName evidence="1">DUF1330 domain-containing protein</fullName>
    </recommendedName>
</protein>